<keyword evidence="1" id="KW-0732">Signal</keyword>
<keyword evidence="6" id="KW-1185">Reference proteome</keyword>
<sequence length="1811" mass="191826">MTTVFRNPRPYVRRTAARAAVAVLAILSVLLAPGLVAAHPGHGAETFNALVFSKTAGFRHGSIEAGIAAIENLGTEHGFEVTATEDAAVFNDEDLAQYEVVIWLSTTGDVLNDGQQAAFERYIRAGGGYAGIHAAADTEYDWPWYGELVGAYFSGHPAPQPATVKVEDPAHPATAGLPVQWERTDEWYNYRANPRGDVHVLASLDETTYSGGTMGAEHPISWCQDHDGGRSWYTGMGHDAAAFSEPQFLDHLLGGIRSAAGVVAADCSASLTGSFEKVVLDDNTSNPMELAIAEDGRVFYIDRNGAVRVVRTDGTVVTAGTLSVYTGQEFGLLGLALDPGFDENGWLYLYYSPTGTEPVDRVSRFTVTGDTLDLASEEVLLEIDVQRQECCHAGGALEFDSQGNLYITTGDNTNPFGSPTDGFAPLDEREGRRAWDAQATAANSAVLNGKILRITPQPDATYTIPDGNMFPPGSANTRPEIYAMGLRNPFRIGIDPATDRLFVADYGPDAGSADPERGPDGRVEWNIVDEPGFYGWPYCVGDNTPYHDFDYATNTPGPAFNCAAPVNDSPHNTGIRELPAAIPAEMWMGQSSTGVPEIGGSGAPLTSGAYAFDPELDSARRWPAYFDGKAVFADWNNGRMFSVQLDEERTGVADVSRLLEGMEFIRPHALQFGPDGALYVIEWGSGFGGNNTDSGVYRIDYVQGNRAPLAQFTASRTSGPLPLEVTFDSAGSRDPDGQPITVSWDFDGDGTADSTDPAPTHTYTEAGRYTARLTVTDSDGRSAVSNLDITAGNSAPVIEAEAPLNGGFFEFGDTIRYEVAVTDPDGGEVDCQDVVVQPGLGHDEHSHGYELYYGCSGAFPLPGDEGHTGANVFGTVTVTYTDQGNGDAPPLTSQEVLVLQPKHRQAEHFDETGRLTSSTGGGTPGVQREATGDTAGGGQNIGHIEDGDWWAWDPANLTGIEEIGLRAASPTAGATVEVRTGDPDTGPTVATLHVPATGAWQTYQDVTAPVSDPSTTSGPLYFVKTTGQLNVNWVDFTGRGVTDNQRPQVGVTADPVSGTAPLEVAFAAEASDPDGDAVELAWDFGDGETATGPTATHTYTRPGDYTARVTATDARGARSSGTVAIDVDGPAPLEPCLTGRSDGFDGTALDRGRWSEVVRENQDLAVRDGHLVLPLTATDIYGAGNSGTPNIVLQPLPDGAWEATARITFPARLAYQQAGLIVYGDDDNYAKMVLQGRSSGEPSADSRIFQFIREEAGSPNEVAESNTAALGAAFPDTFWVRLTSDGENLRASYSADGGTFTAMPQTKALAGIDNPRIGLFGLANRAEALPATALVDHFTLTPDDTATRPEPSDEFDGSALDGCRWSDVVRPDPGGLLMADGALHIDTSDGDIYQETATDPTNLVLQPAPEGDWTIETKVDASALNERYQQAGLMVYADDTTYVKLDYLTTNAPGEPVSRTIELRGEAGDTVLQPAPNADPAPTQGVWHLRLTKRGDTYTGAYSADGETWTSLAPVTNAALASGSPPRVGVYAFGPGQTASETARFDYFRVAADTTAPTVELGSDPAEPTGADGWWTTPVTVTASAEDDGNGDVATEYRINGGPWTEYTEPLTLSDDGEHTVEVRARDAGGNVSETVSAEYRVDTTAPTVSFRGVAAGGEIGLAGIVEAEVSAEDTTSGVAGGVEITLDGAPVSSPAALDPAALGLGDHVLAGTVTDAAGNTAESRVAFTVVADYDGAIGLVERLVAEDRVSERNGERLTRYLTSARDFSDEGQDRKARDALDRFARRAEDLGDREVRELLLSVARALRDQI</sequence>
<dbReference type="CDD" id="cd00146">
    <property type="entry name" value="PKD"/>
    <property type="match status" value="2"/>
</dbReference>
<dbReference type="InterPro" id="IPR054470">
    <property type="entry name" value="FIMAH_dom"/>
</dbReference>
<dbReference type="PROSITE" id="PS50093">
    <property type="entry name" value="PKD"/>
    <property type="match status" value="2"/>
</dbReference>
<dbReference type="SUPFAM" id="SSF49785">
    <property type="entry name" value="Galactose-binding domain-like"/>
    <property type="match status" value="1"/>
</dbReference>
<feature type="domain" description="PKD" evidence="3">
    <location>
        <begin position="1047"/>
        <end position="1127"/>
    </location>
</feature>
<dbReference type="InterPro" id="IPR011042">
    <property type="entry name" value="6-blade_b-propeller_TolB-like"/>
</dbReference>
<gene>
    <name evidence="5" type="ORF">RM590_19700</name>
</gene>
<dbReference type="InterPro" id="IPR012938">
    <property type="entry name" value="Glc/Sorbosone_DH"/>
</dbReference>
<dbReference type="InterPro" id="IPR022409">
    <property type="entry name" value="PKD/Chitinase_dom"/>
</dbReference>
<dbReference type="SUPFAM" id="SSF49899">
    <property type="entry name" value="Concanavalin A-like lectins/glucanases"/>
    <property type="match status" value="2"/>
</dbReference>
<dbReference type="SMART" id="SM00089">
    <property type="entry name" value="PKD"/>
    <property type="match status" value="2"/>
</dbReference>
<evidence type="ECO:0000256" key="1">
    <source>
        <dbReference type="ARBA" id="ARBA00022729"/>
    </source>
</evidence>
<reference evidence="6" key="1">
    <citation type="submission" date="2023-07" db="EMBL/GenBank/DDBJ databases">
        <title>30 novel species of actinomycetes from the DSMZ collection.</title>
        <authorList>
            <person name="Nouioui I."/>
        </authorList>
    </citation>
    <scope>NUCLEOTIDE SEQUENCE [LARGE SCALE GENOMIC DNA]</scope>
    <source>
        <strain evidence="6">DSM 44938</strain>
    </source>
</reference>
<dbReference type="InterPro" id="IPR013320">
    <property type="entry name" value="ConA-like_dom_sf"/>
</dbReference>
<dbReference type="RefSeq" id="WP_311705941.1">
    <property type="nucleotide sequence ID" value="NZ_JAVREL010000011.1"/>
</dbReference>
<dbReference type="PANTHER" id="PTHR40469">
    <property type="entry name" value="SECRETED GLYCOSYL HYDROLASE"/>
    <property type="match status" value="1"/>
</dbReference>
<feature type="region of interest" description="Disordered" evidence="2">
    <location>
        <begin position="913"/>
        <end position="940"/>
    </location>
</feature>
<feature type="domain" description="PKD" evidence="3">
    <location>
        <begin position="708"/>
        <end position="791"/>
    </location>
</feature>
<dbReference type="InterPro" id="IPR005084">
    <property type="entry name" value="CBM6"/>
</dbReference>
<dbReference type="InterPro" id="IPR035986">
    <property type="entry name" value="PKD_dom_sf"/>
</dbReference>
<dbReference type="SUPFAM" id="SSF52317">
    <property type="entry name" value="Class I glutamine amidotransferase-like"/>
    <property type="match status" value="1"/>
</dbReference>
<dbReference type="Gene3D" id="2.120.10.30">
    <property type="entry name" value="TolB, C-terminal domain"/>
    <property type="match status" value="1"/>
</dbReference>
<proteinExistence type="predicted"/>
<accession>A0ABU2MTT5</accession>
<dbReference type="Pfam" id="PF07995">
    <property type="entry name" value="GSDH"/>
    <property type="match status" value="1"/>
</dbReference>
<dbReference type="Pfam" id="PF18911">
    <property type="entry name" value="PKD_4"/>
    <property type="match status" value="2"/>
</dbReference>
<evidence type="ECO:0000259" key="4">
    <source>
        <dbReference type="PROSITE" id="PS51175"/>
    </source>
</evidence>
<dbReference type="Gene3D" id="2.60.40.10">
    <property type="entry name" value="Immunoglobulins"/>
    <property type="match status" value="2"/>
</dbReference>
<evidence type="ECO:0000259" key="3">
    <source>
        <dbReference type="PROSITE" id="PS50093"/>
    </source>
</evidence>
<dbReference type="Gene3D" id="3.40.50.880">
    <property type="match status" value="1"/>
</dbReference>
<evidence type="ECO:0000313" key="6">
    <source>
        <dbReference type="Proteomes" id="UP001183246"/>
    </source>
</evidence>
<evidence type="ECO:0000256" key="2">
    <source>
        <dbReference type="SAM" id="MobiDB-lite"/>
    </source>
</evidence>
<dbReference type="NCBIfam" id="NF047446">
    <property type="entry name" value="barrel_OmpL47"/>
    <property type="match status" value="1"/>
</dbReference>
<dbReference type="Proteomes" id="UP001183246">
    <property type="component" value="Unassembled WGS sequence"/>
</dbReference>
<dbReference type="CDD" id="cd04084">
    <property type="entry name" value="CBM6_xylanase-like"/>
    <property type="match status" value="1"/>
</dbReference>
<dbReference type="Pfam" id="PF22888">
    <property type="entry name" value="FIMAH"/>
    <property type="match status" value="1"/>
</dbReference>
<dbReference type="Pfam" id="PF03422">
    <property type="entry name" value="CBM_6"/>
    <property type="match status" value="1"/>
</dbReference>
<comment type="caution">
    <text evidence="5">The sequence shown here is derived from an EMBL/GenBank/DDBJ whole genome shotgun (WGS) entry which is preliminary data.</text>
</comment>
<name>A0ABU2MTT5_9ACTN</name>
<dbReference type="PROSITE" id="PS51175">
    <property type="entry name" value="CBM6"/>
    <property type="match status" value="1"/>
</dbReference>
<dbReference type="InterPro" id="IPR011041">
    <property type="entry name" value="Quinoprot_gluc/sorb_DH_b-prop"/>
</dbReference>
<dbReference type="InterPro" id="IPR013783">
    <property type="entry name" value="Ig-like_fold"/>
</dbReference>
<protein>
    <submittedName>
        <fullName evidence="5">ThuA domain-containing protein</fullName>
    </submittedName>
</protein>
<dbReference type="InterPro" id="IPR000601">
    <property type="entry name" value="PKD_dom"/>
</dbReference>
<dbReference type="Gene3D" id="2.60.120.200">
    <property type="match status" value="2"/>
</dbReference>
<dbReference type="InterPro" id="IPR058094">
    <property type="entry name" value="Ig-like_OmpL47-like"/>
</dbReference>
<dbReference type="Pfam" id="PF06283">
    <property type="entry name" value="ThuA"/>
    <property type="match status" value="1"/>
</dbReference>
<dbReference type="InterPro" id="IPR029010">
    <property type="entry name" value="ThuA-like"/>
</dbReference>
<dbReference type="SUPFAM" id="SSF50952">
    <property type="entry name" value="Soluble quinoprotein glucose dehydrogenase"/>
    <property type="match status" value="1"/>
</dbReference>
<evidence type="ECO:0000313" key="5">
    <source>
        <dbReference type="EMBL" id="MDT0344817.1"/>
    </source>
</evidence>
<dbReference type="Pfam" id="PF17851">
    <property type="entry name" value="GH43_C2"/>
    <property type="match status" value="2"/>
</dbReference>
<dbReference type="InterPro" id="IPR041542">
    <property type="entry name" value="GH43_C2"/>
</dbReference>
<dbReference type="PANTHER" id="PTHR40469:SF2">
    <property type="entry name" value="GALACTOSE-BINDING DOMAIN-LIKE SUPERFAMILY PROTEIN"/>
    <property type="match status" value="1"/>
</dbReference>
<dbReference type="EMBL" id="JAVREL010000011">
    <property type="protein sequence ID" value="MDT0344817.1"/>
    <property type="molecule type" value="Genomic_DNA"/>
</dbReference>
<dbReference type="SUPFAM" id="SSF49299">
    <property type="entry name" value="PKD domain"/>
    <property type="match status" value="2"/>
</dbReference>
<dbReference type="InterPro" id="IPR008979">
    <property type="entry name" value="Galactose-bd-like_sf"/>
</dbReference>
<dbReference type="InterPro" id="IPR006584">
    <property type="entry name" value="Cellulose-bd_IV"/>
</dbReference>
<organism evidence="5 6">
    <name type="scientific">Streptomyces litchfieldiae</name>
    <dbReference type="NCBI Taxonomy" id="3075543"/>
    <lineage>
        <taxon>Bacteria</taxon>
        <taxon>Bacillati</taxon>
        <taxon>Actinomycetota</taxon>
        <taxon>Actinomycetes</taxon>
        <taxon>Kitasatosporales</taxon>
        <taxon>Streptomycetaceae</taxon>
        <taxon>Streptomyces</taxon>
    </lineage>
</organism>
<dbReference type="InterPro" id="IPR029062">
    <property type="entry name" value="Class_I_gatase-like"/>
</dbReference>
<dbReference type="Gene3D" id="2.60.120.260">
    <property type="entry name" value="Galactose-binding domain-like"/>
    <property type="match status" value="1"/>
</dbReference>
<feature type="domain" description="CBM6" evidence="4">
    <location>
        <begin position="902"/>
        <end position="1037"/>
    </location>
</feature>
<dbReference type="SMART" id="SM00606">
    <property type="entry name" value="CBD_IV"/>
    <property type="match status" value="1"/>
</dbReference>